<feature type="chain" id="PRO_5025479114" evidence="1">
    <location>
        <begin position="21"/>
        <end position="205"/>
    </location>
</feature>
<reference evidence="2" key="1">
    <citation type="journal article" date="2020" name="Stud. Mycol.">
        <title>101 Dothideomycetes genomes: a test case for predicting lifestyles and emergence of pathogens.</title>
        <authorList>
            <person name="Haridas S."/>
            <person name="Albert R."/>
            <person name="Binder M."/>
            <person name="Bloem J."/>
            <person name="Labutti K."/>
            <person name="Salamov A."/>
            <person name="Andreopoulos B."/>
            <person name="Baker S."/>
            <person name="Barry K."/>
            <person name="Bills G."/>
            <person name="Bluhm B."/>
            <person name="Cannon C."/>
            <person name="Castanera R."/>
            <person name="Culley D."/>
            <person name="Daum C."/>
            <person name="Ezra D."/>
            <person name="Gonzalez J."/>
            <person name="Henrissat B."/>
            <person name="Kuo A."/>
            <person name="Liang C."/>
            <person name="Lipzen A."/>
            <person name="Lutzoni F."/>
            <person name="Magnuson J."/>
            <person name="Mondo S."/>
            <person name="Nolan M."/>
            <person name="Ohm R."/>
            <person name="Pangilinan J."/>
            <person name="Park H.-J."/>
            <person name="Ramirez L."/>
            <person name="Alfaro M."/>
            <person name="Sun H."/>
            <person name="Tritt A."/>
            <person name="Yoshinaga Y."/>
            <person name="Zwiers L.-H."/>
            <person name="Turgeon B."/>
            <person name="Goodwin S."/>
            <person name="Spatafora J."/>
            <person name="Crous P."/>
            <person name="Grigoriev I."/>
        </authorList>
    </citation>
    <scope>NUCLEOTIDE SEQUENCE</scope>
    <source>
        <strain evidence="2">SCOH1-5</strain>
    </source>
</reference>
<protein>
    <submittedName>
        <fullName evidence="2">Uncharacterized protein</fullName>
    </submittedName>
</protein>
<evidence type="ECO:0000256" key="1">
    <source>
        <dbReference type="SAM" id="SignalP"/>
    </source>
</evidence>
<evidence type="ECO:0000313" key="3">
    <source>
        <dbReference type="Proteomes" id="UP000799539"/>
    </source>
</evidence>
<dbReference type="EMBL" id="ML992692">
    <property type="protein sequence ID" value="KAF2208705.1"/>
    <property type="molecule type" value="Genomic_DNA"/>
</dbReference>
<accession>A0A6A6F462</accession>
<proteinExistence type="predicted"/>
<dbReference type="Pfam" id="PF17615">
    <property type="entry name" value="C166"/>
    <property type="match status" value="1"/>
</dbReference>
<evidence type="ECO:0000313" key="2">
    <source>
        <dbReference type="EMBL" id="KAF2208705.1"/>
    </source>
</evidence>
<keyword evidence="3" id="KW-1185">Reference proteome</keyword>
<dbReference type="Proteomes" id="UP000799539">
    <property type="component" value="Unassembled WGS sequence"/>
</dbReference>
<dbReference type="AlphaFoldDB" id="A0A6A6F462"/>
<name>A0A6A6F462_9PEZI</name>
<keyword evidence="1" id="KW-0732">Signal</keyword>
<dbReference type="OrthoDB" id="5089392at2759"/>
<organism evidence="2 3">
    <name type="scientific">Cercospora zeae-maydis SCOH1-5</name>
    <dbReference type="NCBI Taxonomy" id="717836"/>
    <lineage>
        <taxon>Eukaryota</taxon>
        <taxon>Fungi</taxon>
        <taxon>Dikarya</taxon>
        <taxon>Ascomycota</taxon>
        <taxon>Pezizomycotina</taxon>
        <taxon>Dothideomycetes</taxon>
        <taxon>Dothideomycetidae</taxon>
        <taxon>Mycosphaerellales</taxon>
        <taxon>Mycosphaerellaceae</taxon>
        <taxon>Cercospora</taxon>
    </lineage>
</organism>
<gene>
    <name evidence="2" type="ORF">CERZMDRAFT_101147</name>
</gene>
<feature type="signal peptide" evidence="1">
    <location>
        <begin position="1"/>
        <end position="20"/>
    </location>
</feature>
<sequence length="205" mass="21321">MFSLKSVVVGLTALAVPALCQTADQQAANYNDLSDKSAALIPEVNKVAATDAALFAAGQGQFPIINQGLAEIVTTGNTYVRQQQNAAPVAAGAESDTVVDAFSAFVKQHTDLMSALAEKAGLFTVAPFVGGPIVQVLILDERVLDSLVFQTINLVPSRSDEISNLGDSLSSAVRTAKTAYEGLQLGGTLVGRRNSEGRVAQVMVA</sequence>